<dbReference type="CDD" id="cd00130">
    <property type="entry name" value="PAS"/>
    <property type="match status" value="1"/>
</dbReference>
<dbReference type="EMBL" id="JAMQOT010000006">
    <property type="protein sequence ID" value="MDF9747261.1"/>
    <property type="molecule type" value="Genomic_DNA"/>
</dbReference>
<keyword evidence="4" id="KW-1185">Reference proteome</keyword>
<feature type="region of interest" description="Disordered" evidence="1">
    <location>
        <begin position="1"/>
        <end position="23"/>
    </location>
</feature>
<dbReference type="SUPFAM" id="SSF55785">
    <property type="entry name" value="PYP-like sensor domain (PAS domain)"/>
    <property type="match status" value="1"/>
</dbReference>
<dbReference type="Pfam" id="PF13426">
    <property type="entry name" value="PAS_9"/>
    <property type="match status" value="1"/>
</dbReference>
<feature type="domain" description="PAS" evidence="2">
    <location>
        <begin position="173"/>
        <end position="259"/>
    </location>
</feature>
<dbReference type="Proteomes" id="UP001154061">
    <property type="component" value="Unassembled WGS sequence"/>
</dbReference>
<dbReference type="NCBIfam" id="TIGR00229">
    <property type="entry name" value="sensory_box"/>
    <property type="match status" value="1"/>
</dbReference>
<reference evidence="3" key="1">
    <citation type="submission" date="2022-06" db="EMBL/GenBank/DDBJ databases">
        <title>Natrinema sp. a new haloarchaeum isolate from saline soil.</title>
        <authorList>
            <person name="Strakova D."/>
            <person name="Galisteo C."/>
            <person name="Sanchez-Porro C."/>
            <person name="Ventosa A."/>
        </authorList>
    </citation>
    <scope>NUCLEOTIDE SEQUENCE</scope>
    <source>
        <strain evidence="3">S1CR25-10</strain>
    </source>
</reference>
<accession>A0A9Q4L2X9</accession>
<name>A0A9Q4L2X9_9EURY</name>
<dbReference type="Gene3D" id="3.30.450.20">
    <property type="entry name" value="PAS domain"/>
    <property type="match status" value="1"/>
</dbReference>
<comment type="caution">
    <text evidence="3">The sequence shown here is derived from an EMBL/GenBank/DDBJ whole genome shotgun (WGS) entry which is preliminary data.</text>
</comment>
<evidence type="ECO:0000256" key="1">
    <source>
        <dbReference type="SAM" id="MobiDB-lite"/>
    </source>
</evidence>
<evidence type="ECO:0000259" key="2">
    <source>
        <dbReference type="Pfam" id="PF13426"/>
    </source>
</evidence>
<protein>
    <submittedName>
        <fullName evidence="3">PAS domain-containing protein</fullName>
    </submittedName>
</protein>
<dbReference type="RefSeq" id="WP_277523139.1">
    <property type="nucleotide sequence ID" value="NZ_JAMQOT010000006.1"/>
</dbReference>
<organism evidence="3 4">
    <name type="scientific">Natrinema salsiterrestre</name>
    <dbReference type="NCBI Taxonomy" id="2950540"/>
    <lineage>
        <taxon>Archaea</taxon>
        <taxon>Methanobacteriati</taxon>
        <taxon>Methanobacteriota</taxon>
        <taxon>Stenosarchaea group</taxon>
        <taxon>Halobacteria</taxon>
        <taxon>Halobacteriales</taxon>
        <taxon>Natrialbaceae</taxon>
        <taxon>Natrinema</taxon>
    </lineage>
</organism>
<evidence type="ECO:0000313" key="3">
    <source>
        <dbReference type="EMBL" id="MDF9747261.1"/>
    </source>
</evidence>
<dbReference type="AlphaFoldDB" id="A0A9Q4L2X9"/>
<proteinExistence type="predicted"/>
<dbReference type="InterPro" id="IPR000014">
    <property type="entry name" value="PAS"/>
</dbReference>
<dbReference type="InterPro" id="IPR035965">
    <property type="entry name" value="PAS-like_dom_sf"/>
</dbReference>
<sequence>MLTPPTETTDSSDRNRQSDPSLLVVDDDRIAAAVERSFDGDGADVVVETVATLEDAWNRVDDVDCLVIASAATAEPGADEATRDDAPEIDVAELDDRLEAIGTNAPELPTVVLVPERTAEIARTVRSHDWTAVLEESEISDRFADRVHGLLERGRLAALSRRSLASIEFAGAAIAVVDPSGDVQFASRSFAMQFGDDTDAIAGTPWRELFTDAAVDHLESAAIPMVANGWQWTGTCTGRRRTGETFPVRVRLGSLEDGSLVVVLDGGERRDGLED</sequence>
<evidence type="ECO:0000313" key="4">
    <source>
        <dbReference type="Proteomes" id="UP001154061"/>
    </source>
</evidence>
<gene>
    <name evidence="3" type="ORF">NDI89_16870</name>
</gene>